<evidence type="ECO:0000313" key="2">
    <source>
        <dbReference type="EMBL" id="JAD88556.1"/>
    </source>
</evidence>
<evidence type="ECO:0000256" key="1">
    <source>
        <dbReference type="SAM" id="MobiDB-lite"/>
    </source>
</evidence>
<dbReference type="AlphaFoldDB" id="A0A0A9DL99"/>
<sequence length="117" mass="12710">MEQQVTEIVKTLATMQISNSTSIKSMEENTQAVRDLSGWKPEMVDEIQGEMGKLQQKVSLISRNPILMVKPSDIPWPPLIPTPPPISVPSSLNLVPPSPIPVPPSSSQVPLPLILAP</sequence>
<feature type="region of interest" description="Disordered" evidence="1">
    <location>
        <begin position="98"/>
        <end position="117"/>
    </location>
</feature>
<proteinExistence type="predicted"/>
<feature type="compositionally biased region" description="Low complexity" evidence="1">
    <location>
        <begin position="105"/>
        <end position="117"/>
    </location>
</feature>
<dbReference type="EMBL" id="GBRH01209339">
    <property type="protein sequence ID" value="JAD88556.1"/>
    <property type="molecule type" value="Transcribed_RNA"/>
</dbReference>
<organism evidence="2">
    <name type="scientific">Arundo donax</name>
    <name type="common">Giant reed</name>
    <name type="synonym">Donax arundinaceus</name>
    <dbReference type="NCBI Taxonomy" id="35708"/>
    <lineage>
        <taxon>Eukaryota</taxon>
        <taxon>Viridiplantae</taxon>
        <taxon>Streptophyta</taxon>
        <taxon>Embryophyta</taxon>
        <taxon>Tracheophyta</taxon>
        <taxon>Spermatophyta</taxon>
        <taxon>Magnoliopsida</taxon>
        <taxon>Liliopsida</taxon>
        <taxon>Poales</taxon>
        <taxon>Poaceae</taxon>
        <taxon>PACMAD clade</taxon>
        <taxon>Arundinoideae</taxon>
        <taxon>Arundineae</taxon>
        <taxon>Arundo</taxon>
    </lineage>
</organism>
<protein>
    <submittedName>
        <fullName evidence="2">Uncharacterized protein</fullName>
    </submittedName>
</protein>
<reference evidence="2" key="2">
    <citation type="journal article" date="2015" name="Data Brief">
        <title>Shoot transcriptome of the giant reed, Arundo donax.</title>
        <authorList>
            <person name="Barrero R.A."/>
            <person name="Guerrero F.D."/>
            <person name="Moolhuijzen P."/>
            <person name="Goolsby J.A."/>
            <person name="Tidwell J."/>
            <person name="Bellgard S.E."/>
            <person name="Bellgard M.I."/>
        </authorList>
    </citation>
    <scope>NUCLEOTIDE SEQUENCE</scope>
    <source>
        <tissue evidence="2">Shoot tissue taken approximately 20 cm above the soil surface</tissue>
    </source>
</reference>
<reference evidence="2" key="1">
    <citation type="submission" date="2014-09" db="EMBL/GenBank/DDBJ databases">
        <authorList>
            <person name="Magalhaes I.L.F."/>
            <person name="Oliveira U."/>
            <person name="Santos F.R."/>
            <person name="Vidigal T.H.D.A."/>
            <person name="Brescovit A.D."/>
            <person name="Santos A.J."/>
        </authorList>
    </citation>
    <scope>NUCLEOTIDE SEQUENCE</scope>
    <source>
        <tissue evidence="2">Shoot tissue taken approximately 20 cm above the soil surface</tissue>
    </source>
</reference>
<name>A0A0A9DL99_ARUDO</name>
<accession>A0A0A9DL99</accession>